<name>A0A7L8AJ94_9FLAO</name>
<dbReference type="RefSeq" id="WP_088353250.1">
    <property type="nucleotide sequence ID" value="NZ_CP061813.1"/>
</dbReference>
<dbReference type="SUPFAM" id="SSF110849">
    <property type="entry name" value="ParB/Sulfiredoxin"/>
    <property type="match status" value="1"/>
</dbReference>
<sequence length="147" mass="16977">MYSINLKKPQVIISTGLTSYKNIYSHEEVLKDRKNALESYLKSYGGYFVLPSIICCSKTGLIIDGHHRYHTLVGLNVDLIPVTWIAYNDETIRTHNSKEKMLSKREILNVINTKKMLKPKSTLHEIQTIEDDWKPLILISSLFEINL</sequence>
<dbReference type="AlphaFoldDB" id="A0A7L8AJ94"/>
<evidence type="ECO:0000313" key="2">
    <source>
        <dbReference type="Proteomes" id="UP000516764"/>
    </source>
</evidence>
<organism evidence="1 2">
    <name type="scientific">Polaribacter haliotis</name>
    <dbReference type="NCBI Taxonomy" id="1888915"/>
    <lineage>
        <taxon>Bacteria</taxon>
        <taxon>Pseudomonadati</taxon>
        <taxon>Bacteroidota</taxon>
        <taxon>Flavobacteriia</taxon>
        <taxon>Flavobacteriales</taxon>
        <taxon>Flavobacteriaceae</taxon>
    </lineage>
</organism>
<dbReference type="InterPro" id="IPR036086">
    <property type="entry name" value="ParB/Sulfiredoxin_sf"/>
</dbReference>
<reference evidence="1 2" key="1">
    <citation type="journal article" date="2016" name="Int. J. Syst. Evol. Microbiol.">
        <title>Polaribacter haliotis sp. nov., isolated from the gut of abalone Haliotis discus hannai.</title>
        <authorList>
            <person name="Kim Y.O."/>
            <person name="Park I.S."/>
            <person name="Park S."/>
            <person name="Nam B.H."/>
            <person name="Park J.M."/>
            <person name="Kim D.G."/>
            <person name="Yoon J.H."/>
        </authorList>
    </citation>
    <scope>NUCLEOTIDE SEQUENCE [LARGE SCALE GENOMIC DNA]</scope>
    <source>
        <strain evidence="1 2">KCTC 52418</strain>
    </source>
</reference>
<dbReference type="Gene3D" id="3.90.1530.10">
    <property type="entry name" value="Conserved hypothetical protein from pyrococcus furiosus pfu- 392566-001, ParB domain"/>
    <property type="match status" value="1"/>
</dbReference>
<proteinExistence type="predicted"/>
<gene>
    <name evidence="1" type="ORF">H9I45_06395</name>
</gene>
<keyword evidence="2" id="KW-1185">Reference proteome</keyword>
<evidence type="ECO:0008006" key="3">
    <source>
        <dbReference type="Google" id="ProtNLM"/>
    </source>
</evidence>
<dbReference type="Proteomes" id="UP000516764">
    <property type="component" value="Chromosome"/>
</dbReference>
<evidence type="ECO:0000313" key="1">
    <source>
        <dbReference type="EMBL" id="QOD62072.1"/>
    </source>
</evidence>
<accession>A0A7L8AJ94</accession>
<dbReference type="OrthoDB" id="8565623at2"/>
<dbReference type="EMBL" id="CP061813">
    <property type="protein sequence ID" value="QOD62072.1"/>
    <property type="molecule type" value="Genomic_DNA"/>
</dbReference>
<dbReference type="KEGG" id="phal:H9I45_06395"/>
<protein>
    <recommendedName>
        <fullName evidence="3">ParB/Sulfiredoxin domain-containing protein</fullName>
    </recommendedName>
</protein>